<dbReference type="PANTHER" id="PTHR24292">
    <property type="entry name" value="CYTOCHROME P450"/>
    <property type="match status" value="1"/>
</dbReference>
<comment type="subcellular location">
    <subcellularLocation>
        <location evidence="3">Endoplasmic reticulum membrane</location>
        <topology evidence="3">Peripheral membrane protein</topology>
    </subcellularLocation>
    <subcellularLocation>
        <location evidence="2">Microsome membrane</location>
        <topology evidence="2">Peripheral membrane protein</topology>
    </subcellularLocation>
</comment>
<keyword evidence="6 13" id="KW-0479">Metal-binding</keyword>
<dbReference type="InterPro" id="IPR001128">
    <property type="entry name" value="Cyt_P450"/>
</dbReference>
<evidence type="ECO:0000256" key="10">
    <source>
        <dbReference type="ARBA" id="ARBA00023004"/>
    </source>
</evidence>
<keyword evidence="7" id="KW-0256">Endoplasmic reticulum</keyword>
<evidence type="ECO:0000256" key="5">
    <source>
        <dbReference type="ARBA" id="ARBA00022617"/>
    </source>
</evidence>
<keyword evidence="11 14" id="KW-0503">Monooxygenase</keyword>
<dbReference type="Gene3D" id="1.10.630.10">
    <property type="entry name" value="Cytochrome P450"/>
    <property type="match status" value="1"/>
</dbReference>
<dbReference type="GO" id="GO:0005789">
    <property type="term" value="C:endoplasmic reticulum membrane"/>
    <property type="evidence" value="ECO:0007669"/>
    <property type="project" value="UniProtKB-SubCell"/>
</dbReference>
<dbReference type="InterPro" id="IPR050476">
    <property type="entry name" value="Insect_CytP450_Detox"/>
</dbReference>
<dbReference type="FunFam" id="1.10.630.10:FF:000042">
    <property type="entry name" value="Cytochrome P450"/>
    <property type="match status" value="1"/>
</dbReference>
<dbReference type="CDD" id="cd11056">
    <property type="entry name" value="CYP6-like"/>
    <property type="match status" value="1"/>
</dbReference>
<dbReference type="GO" id="GO:0004497">
    <property type="term" value="F:monooxygenase activity"/>
    <property type="evidence" value="ECO:0007669"/>
    <property type="project" value="UniProtKB-KW"/>
</dbReference>
<dbReference type="PANTHER" id="PTHR24292:SF103">
    <property type="entry name" value="CYTOCHROME P450 6BS1"/>
    <property type="match status" value="1"/>
</dbReference>
<evidence type="ECO:0000256" key="13">
    <source>
        <dbReference type="PIRSR" id="PIRSR602402-1"/>
    </source>
</evidence>
<dbReference type="GO" id="GO:0016705">
    <property type="term" value="F:oxidoreductase activity, acting on paired donors, with incorporation or reduction of molecular oxygen"/>
    <property type="evidence" value="ECO:0007669"/>
    <property type="project" value="InterPro"/>
</dbReference>
<dbReference type="InterPro" id="IPR002402">
    <property type="entry name" value="Cyt_P450_E_grp-II"/>
</dbReference>
<keyword evidence="8" id="KW-0492">Microsome</keyword>
<evidence type="ECO:0000256" key="1">
    <source>
        <dbReference type="ARBA" id="ARBA00001971"/>
    </source>
</evidence>
<keyword evidence="12" id="KW-0472">Membrane</keyword>
<sequence length="504" mass="57783">MLFIYLLLAVITAAIWYVHRKYSFWADRGVPFVQPRFPFGNIQGIGRRMHSSQLMTKFYHELKPSGRSFGGIFFFTNPVALALDLDFVKSVLVRDFAYFHDRGVYYNEKDDPISGHLFNIEGTKWTNLRKKLVPTFSSGKMKQMCPTIVSVGDRFRECLERVCLSTGGEEVEMKELLARFTTDVIGTCAFGIDCNSLNDPNAEFLRMGRKVFEVPRGRILKFFFMASFKEFSRRIHIKGTAEDVSAFFFKVVRETIEYREKHNVQRNDFMNLLMQLKNSGQLDDSGDEVVGKLSLNEVVAQAFVFFLGGFETSSTTMSYCLHELSLNHEIQQRARQCVVDAVQKHGGLTYEALMDMPYIDQCINESLRKYPPGANLIRQVNRDYRVPGTDVTFPKGMNVMIPVYAIHHDPEHYPDPERYDPDRFAVERQESRTPFTFLPFGEGPRICIAQRFGMLEARIGLSVLLMNFAFSRCSKTSVPLVISSRHAVLTPEGGLWLKVEKLKA</sequence>
<keyword evidence="10 13" id="KW-0408">Iron</keyword>
<feature type="binding site" description="axial binding residue" evidence="13">
    <location>
        <position position="447"/>
    </location>
    <ligand>
        <name>heme</name>
        <dbReference type="ChEBI" id="CHEBI:30413"/>
    </ligand>
    <ligandPart>
        <name>Fe</name>
        <dbReference type="ChEBI" id="CHEBI:18248"/>
    </ligandPart>
</feature>
<evidence type="ECO:0000256" key="9">
    <source>
        <dbReference type="ARBA" id="ARBA00023002"/>
    </source>
</evidence>
<organism evidence="15">
    <name type="scientific">Anopheles triannulatus</name>
    <dbReference type="NCBI Taxonomy" id="58253"/>
    <lineage>
        <taxon>Eukaryota</taxon>
        <taxon>Metazoa</taxon>
        <taxon>Ecdysozoa</taxon>
        <taxon>Arthropoda</taxon>
        <taxon>Hexapoda</taxon>
        <taxon>Insecta</taxon>
        <taxon>Pterygota</taxon>
        <taxon>Neoptera</taxon>
        <taxon>Endopterygota</taxon>
        <taxon>Diptera</taxon>
        <taxon>Nematocera</taxon>
        <taxon>Culicoidea</taxon>
        <taxon>Culicidae</taxon>
        <taxon>Anophelinae</taxon>
        <taxon>Anopheles</taxon>
    </lineage>
</organism>
<dbReference type="InterPro" id="IPR017972">
    <property type="entry name" value="Cyt_P450_CS"/>
</dbReference>
<dbReference type="PRINTS" id="PR00385">
    <property type="entry name" value="P450"/>
</dbReference>
<proteinExistence type="inferred from homology"/>
<evidence type="ECO:0000256" key="6">
    <source>
        <dbReference type="ARBA" id="ARBA00022723"/>
    </source>
</evidence>
<evidence type="ECO:0000256" key="3">
    <source>
        <dbReference type="ARBA" id="ARBA00004406"/>
    </source>
</evidence>
<dbReference type="SUPFAM" id="SSF48264">
    <property type="entry name" value="Cytochrome P450"/>
    <property type="match status" value="1"/>
</dbReference>
<evidence type="ECO:0000256" key="4">
    <source>
        <dbReference type="ARBA" id="ARBA00010617"/>
    </source>
</evidence>
<dbReference type="PROSITE" id="PS00086">
    <property type="entry name" value="CYTOCHROME_P450"/>
    <property type="match status" value="1"/>
</dbReference>
<name>A0A2M4ANF7_9DIPT</name>
<comment type="similarity">
    <text evidence="4 14">Belongs to the cytochrome P450 family.</text>
</comment>
<evidence type="ECO:0000256" key="7">
    <source>
        <dbReference type="ARBA" id="ARBA00022824"/>
    </source>
</evidence>
<dbReference type="GO" id="GO:0005506">
    <property type="term" value="F:iron ion binding"/>
    <property type="evidence" value="ECO:0007669"/>
    <property type="project" value="InterPro"/>
</dbReference>
<dbReference type="GO" id="GO:0020037">
    <property type="term" value="F:heme binding"/>
    <property type="evidence" value="ECO:0007669"/>
    <property type="project" value="InterPro"/>
</dbReference>
<dbReference type="InterPro" id="IPR036396">
    <property type="entry name" value="Cyt_P450_sf"/>
</dbReference>
<dbReference type="PRINTS" id="PR00464">
    <property type="entry name" value="EP450II"/>
</dbReference>
<comment type="cofactor">
    <cofactor evidence="1 13">
        <name>heme</name>
        <dbReference type="ChEBI" id="CHEBI:30413"/>
    </cofactor>
</comment>
<keyword evidence="5 13" id="KW-0349">Heme</keyword>
<evidence type="ECO:0000256" key="14">
    <source>
        <dbReference type="RuleBase" id="RU000461"/>
    </source>
</evidence>
<accession>A0A2M4ANF7</accession>
<reference evidence="15" key="1">
    <citation type="submission" date="2018-01" db="EMBL/GenBank/DDBJ databases">
        <title>An insight into the sialome of Amazonian anophelines.</title>
        <authorList>
            <person name="Ribeiro J.M."/>
            <person name="Scarpassa V."/>
            <person name="Calvo E."/>
        </authorList>
    </citation>
    <scope>NUCLEOTIDE SEQUENCE</scope>
    <source>
        <tissue evidence="15">Salivary glands</tissue>
    </source>
</reference>
<evidence type="ECO:0000256" key="12">
    <source>
        <dbReference type="ARBA" id="ARBA00023136"/>
    </source>
</evidence>
<dbReference type="EMBL" id="GGFK01008990">
    <property type="protein sequence ID" value="MBW42311.1"/>
    <property type="molecule type" value="Transcribed_RNA"/>
</dbReference>
<dbReference type="Pfam" id="PF00067">
    <property type="entry name" value="p450"/>
    <property type="match status" value="1"/>
</dbReference>
<evidence type="ECO:0000313" key="15">
    <source>
        <dbReference type="EMBL" id="MBW42311.1"/>
    </source>
</evidence>
<evidence type="ECO:0000256" key="8">
    <source>
        <dbReference type="ARBA" id="ARBA00022848"/>
    </source>
</evidence>
<evidence type="ECO:0000256" key="11">
    <source>
        <dbReference type="ARBA" id="ARBA00023033"/>
    </source>
</evidence>
<dbReference type="AlphaFoldDB" id="A0A2M4ANF7"/>
<keyword evidence="9 14" id="KW-0560">Oxidoreductase</keyword>
<evidence type="ECO:0000256" key="2">
    <source>
        <dbReference type="ARBA" id="ARBA00004174"/>
    </source>
</evidence>
<protein>
    <submittedName>
        <fullName evidence="15">Putative cytochrome</fullName>
    </submittedName>
</protein>